<dbReference type="EMBL" id="CP014855">
    <property type="protein sequence ID" value="ASJ01333.1"/>
    <property type="molecule type" value="Genomic_DNA"/>
</dbReference>
<organism evidence="2 3">
    <name type="scientific">Thermococcus gorgonarius</name>
    <dbReference type="NCBI Taxonomy" id="71997"/>
    <lineage>
        <taxon>Archaea</taxon>
        <taxon>Methanobacteriati</taxon>
        <taxon>Methanobacteriota</taxon>
        <taxon>Thermococci</taxon>
        <taxon>Thermococcales</taxon>
        <taxon>Thermococcaceae</taxon>
        <taxon>Thermococcus</taxon>
    </lineage>
</organism>
<proteinExistence type="predicted"/>
<evidence type="ECO:0000313" key="2">
    <source>
        <dbReference type="EMBL" id="ASJ01333.1"/>
    </source>
</evidence>
<protein>
    <submittedName>
        <fullName evidence="2">Uncharacterized protein</fullName>
    </submittedName>
</protein>
<evidence type="ECO:0000256" key="1">
    <source>
        <dbReference type="SAM" id="Phobius"/>
    </source>
</evidence>
<keyword evidence="1" id="KW-0812">Transmembrane</keyword>
<keyword evidence="3" id="KW-1185">Reference proteome</keyword>
<dbReference type="AlphaFoldDB" id="A0A2Z2M7Q2"/>
<keyword evidence="1" id="KW-1133">Transmembrane helix</keyword>
<sequence length="227" mass="25026">MVDERKLKIWVGVLTAVVIFLLVVDIAAVVALMKVKNRAASSLDQVVTQLEEQKNKEIEFSIPFNDTLKIPVKNLSKPVTVSFDKTVKVHVSKDIPIEIHDYEVSVPVNVLTRVHIVQNITTTGYDENGNQVTITVPLDTWVDVPISTTVTVPIDISTTTHFEDTIDVPVQGSFEVRLDEILGITDGTLEVPISTDYTVKLTPKQLGLDSLIDQLIETLKAIQASLG</sequence>
<reference evidence="2 3" key="1">
    <citation type="submission" date="2016-03" db="EMBL/GenBank/DDBJ databases">
        <title>Complete genome sequence of Thermococcus gorgonarius.</title>
        <authorList>
            <person name="Oger P.M."/>
        </authorList>
    </citation>
    <scope>NUCLEOTIDE SEQUENCE [LARGE SCALE GENOMIC DNA]</scope>
    <source>
        <strain evidence="2 3">W-12</strain>
    </source>
</reference>
<accession>A0A2Z2M7Q2</accession>
<evidence type="ECO:0000313" key="3">
    <source>
        <dbReference type="Proteomes" id="UP000250134"/>
    </source>
</evidence>
<keyword evidence="1" id="KW-0472">Membrane</keyword>
<name>A0A2Z2M7Q2_THEGO</name>
<feature type="transmembrane region" description="Helical" evidence="1">
    <location>
        <begin position="9"/>
        <end position="33"/>
    </location>
</feature>
<dbReference type="Proteomes" id="UP000250134">
    <property type="component" value="Chromosome"/>
</dbReference>
<dbReference type="KEGG" id="tgg:A3K92_07475"/>
<gene>
    <name evidence="2" type="ORF">A3K92_07475</name>
</gene>